<dbReference type="Proteomes" id="UP000829685">
    <property type="component" value="Unassembled WGS sequence"/>
</dbReference>
<dbReference type="EMBL" id="JAFIMR010000029">
    <property type="protein sequence ID" value="KAI1861586.1"/>
    <property type="molecule type" value="Genomic_DNA"/>
</dbReference>
<dbReference type="AlphaFoldDB" id="A0A9P9WFR6"/>
<sequence length="222" mass="25099">MSPTPLRSDSQGVSKSIGMEWYDLSEARQIQWALCDSPNAKWGWAIYRCSYKPELAGIWEGLKSRIIEDSRRFIAESDAPDIVEKLDCVFVEDPALEDASREELKRRFRAWASTESPTEETPPPDGASRCARYAYFIQVDEEALSSLTSSSGSISRYGYVDIVQGWKDPLPPKEATNELGSPVDNEDWMHVEAGMVVPYFYNDLDGNGERWYVHYSPPPDGV</sequence>
<keyword evidence="2" id="KW-1185">Reference proteome</keyword>
<reference evidence="1" key="1">
    <citation type="submission" date="2021-03" db="EMBL/GenBank/DDBJ databases">
        <title>Revisited historic fungal species revealed as producer of novel bioactive compounds through whole genome sequencing and comparative genomics.</title>
        <authorList>
            <person name="Vignolle G.A."/>
            <person name="Hochenegger N."/>
            <person name="Mach R.L."/>
            <person name="Mach-Aigner A.R."/>
            <person name="Javad Rahimi M."/>
            <person name="Salim K.A."/>
            <person name="Chan C.M."/>
            <person name="Lim L.B.L."/>
            <person name="Cai F."/>
            <person name="Druzhinina I.S."/>
            <person name="U'Ren J.M."/>
            <person name="Derntl C."/>
        </authorList>
    </citation>
    <scope>NUCLEOTIDE SEQUENCE</scope>
    <source>
        <strain evidence="1">TUCIM 5799</strain>
    </source>
</reference>
<organism evidence="1 2">
    <name type="scientific">Neoarthrinium moseri</name>
    <dbReference type="NCBI Taxonomy" id="1658444"/>
    <lineage>
        <taxon>Eukaryota</taxon>
        <taxon>Fungi</taxon>
        <taxon>Dikarya</taxon>
        <taxon>Ascomycota</taxon>
        <taxon>Pezizomycotina</taxon>
        <taxon>Sordariomycetes</taxon>
        <taxon>Xylariomycetidae</taxon>
        <taxon>Amphisphaeriales</taxon>
        <taxon>Apiosporaceae</taxon>
        <taxon>Neoarthrinium</taxon>
    </lineage>
</organism>
<comment type="caution">
    <text evidence="1">The sequence shown here is derived from an EMBL/GenBank/DDBJ whole genome shotgun (WGS) entry which is preliminary data.</text>
</comment>
<gene>
    <name evidence="1" type="ORF">JX265_009553</name>
</gene>
<accession>A0A9P9WFR6</accession>
<proteinExistence type="predicted"/>
<protein>
    <submittedName>
        <fullName evidence="1">Uncharacterized protein</fullName>
    </submittedName>
</protein>
<evidence type="ECO:0000313" key="2">
    <source>
        <dbReference type="Proteomes" id="UP000829685"/>
    </source>
</evidence>
<name>A0A9P9WFR6_9PEZI</name>
<evidence type="ECO:0000313" key="1">
    <source>
        <dbReference type="EMBL" id="KAI1861586.1"/>
    </source>
</evidence>